<name>A0A098GC57_LEGMI</name>
<gene>
    <name evidence="1" type="ORF">LMI_0185</name>
    <name evidence="2" type="ORF">SAMN02982997_00417</name>
</gene>
<dbReference type="EMBL" id="FMVN01000002">
    <property type="protein sequence ID" value="SCX93364.1"/>
    <property type="molecule type" value="Genomic_DNA"/>
</dbReference>
<proteinExistence type="predicted"/>
<dbReference type="STRING" id="451.B6N58_00865"/>
<dbReference type="AlphaFoldDB" id="A0A098GC57"/>
<reference evidence="1" key="2">
    <citation type="submission" date="2014-09" db="EMBL/GenBank/DDBJ databases">
        <authorList>
            <person name="GOMEZ-VALERO Laura"/>
        </authorList>
    </citation>
    <scope>NUCLEOTIDE SEQUENCE</scope>
    <source>
        <strain evidence="1">ATCC33218</strain>
    </source>
</reference>
<accession>A0A098GC57</accession>
<dbReference type="HOGENOM" id="CLU_2620846_0_0_6"/>
<dbReference type="PATRIC" id="fig|451.8.peg.660"/>
<dbReference type="KEGG" id="tmc:LMI_0185"/>
<evidence type="ECO:0000313" key="4">
    <source>
        <dbReference type="Proteomes" id="UP000182998"/>
    </source>
</evidence>
<dbReference type="RefSeq" id="WP_045098113.1">
    <property type="nucleotide sequence ID" value="NZ_CP020614.1"/>
</dbReference>
<organism evidence="1 3">
    <name type="scientific">Legionella micdadei</name>
    <name type="common">Tatlockia micdadei</name>
    <dbReference type="NCBI Taxonomy" id="451"/>
    <lineage>
        <taxon>Bacteria</taxon>
        <taxon>Pseudomonadati</taxon>
        <taxon>Pseudomonadota</taxon>
        <taxon>Gammaproteobacteria</taxon>
        <taxon>Legionellales</taxon>
        <taxon>Legionellaceae</taxon>
        <taxon>Legionella</taxon>
    </lineage>
</organism>
<dbReference type="Proteomes" id="UP000182998">
    <property type="component" value="Unassembled WGS sequence"/>
</dbReference>
<reference evidence="3" key="1">
    <citation type="submission" date="2014-09" db="EMBL/GenBank/DDBJ databases">
        <authorList>
            <person name="Gomez-Valero L."/>
        </authorList>
    </citation>
    <scope>NUCLEOTIDE SEQUENCE [LARGE SCALE GENOMIC DNA]</scope>
    <source>
        <strain evidence="3">ATCC33218</strain>
    </source>
</reference>
<dbReference type="Proteomes" id="UP000032414">
    <property type="component" value="Chromosome I"/>
</dbReference>
<sequence>MNFPFDAISDDIKRYLLHNRITLHELTGSNFSRVVEPLKLLFHSSISEASEDDAFVEEIFEEEAMVNYLTSTDYHCLF</sequence>
<protein>
    <submittedName>
        <fullName evidence="1">Uncharacterized protein</fullName>
    </submittedName>
</protein>
<evidence type="ECO:0000313" key="1">
    <source>
        <dbReference type="EMBL" id="CEG59550.1"/>
    </source>
</evidence>
<dbReference type="EMBL" id="LN614830">
    <property type="protein sequence ID" value="CEG59550.1"/>
    <property type="molecule type" value="Genomic_DNA"/>
</dbReference>
<evidence type="ECO:0000313" key="2">
    <source>
        <dbReference type="EMBL" id="SCX93364.1"/>
    </source>
</evidence>
<keyword evidence="4" id="KW-1185">Reference proteome</keyword>
<evidence type="ECO:0000313" key="3">
    <source>
        <dbReference type="Proteomes" id="UP000032414"/>
    </source>
</evidence>
<reference evidence="2 4" key="3">
    <citation type="submission" date="2016-10" db="EMBL/GenBank/DDBJ databases">
        <authorList>
            <person name="Varghese N."/>
            <person name="Submissions S."/>
        </authorList>
    </citation>
    <scope>NUCLEOTIDE SEQUENCE [LARGE SCALE GENOMIC DNA]</scope>
    <source>
        <strain evidence="2 4">ATCC 33218</strain>
    </source>
</reference>